<dbReference type="Gene3D" id="3.40.50.150">
    <property type="entry name" value="Vaccinia Virus protein VP39"/>
    <property type="match status" value="1"/>
</dbReference>
<dbReference type="GO" id="GO:0032259">
    <property type="term" value="P:methylation"/>
    <property type="evidence" value="ECO:0007669"/>
    <property type="project" value="UniProtKB-KW"/>
</dbReference>
<keyword evidence="2" id="KW-1185">Reference proteome</keyword>
<proteinExistence type="predicted"/>
<dbReference type="EMBL" id="JBHSFP010000029">
    <property type="protein sequence ID" value="MFC4535284.1"/>
    <property type="molecule type" value="Genomic_DNA"/>
</dbReference>
<protein>
    <submittedName>
        <fullName evidence="1">SAM-dependent methyltransferase</fullName>
        <ecNumber evidence="1">2.1.1.-</ecNumber>
    </submittedName>
</protein>
<keyword evidence="1" id="KW-0808">Transferase</keyword>
<comment type="caution">
    <text evidence="1">The sequence shown here is derived from an EMBL/GenBank/DDBJ whole genome shotgun (WGS) entry which is preliminary data.</text>
</comment>
<sequence>MEAPERDPGQGSQAVVPGHLDLDTPSVARMYDYYLGGKDNLPVDRECAEEVIRKTPHVRLMARSNRDFLGRAVRFLAGECGITQFLDIGTGLPTQGNVHQVAQQACPRARVVYVDNDPLVLAHARALLADNPNTHVMAGDLREPWHILGDPHVRGVLNFGEPVAVLLCAILHFIRDSEDPYAIVETFVRAMAPGSYLVISHAELHRDLKAATAAYDRASAPAVLRTLVEVAGFFDGLQLVQPGVVYVPLWRPDGPVFTDDLRVRILGGIGHKR</sequence>
<name>A0ABV9CPQ9_9ACTN</name>
<dbReference type="SUPFAM" id="SSF53335">
    <property type="entry name" value="S-adenosyl-L-methionine-dependent methyltransferases"/>
    <property type="match status" value="1"/>
</dbReference>
<dbReference type="EC" id="2.1.1.-" evidence="1"/>
<organism evidence="1 2">
    <name type="scientific">Sphaerisporangium dianthi</name>
    <dbReference type="NCBI Taxonomy" id="1436120"/>
    <lineage>
        <taxon>Bacteria</taxon>
        <taxon>Bacillati</taxon>
        <taxon>Actinomycetota</taxon>
        <taxon>Actinomycetes</taxon>
        <taxon>Streptosporangiales</taxon>
        <taxon>Streptosporangiaceae</taxon>
        <taxon>Sphaerisporangium</taxon>
    </lineage>
</organism>
<dbReference type="InterPro" id="IPR006764">
    <property type="entry name" value="SAM_dep_MeTrfase_SAV2177_type"/>
</dbReference>
<dbReference type="Proteomes" id="UP001596004">
    <property type="component" value="Unassembled WGS sequence"/>
</dbReference>
<dbReference type="GO" id="GO:0008168">
    <property type="term" value="F:methyltransferase activity"/>
    <property type="evidence" value="ECO:0007669"/>
    <property type="project" value="UniProtKB-KW"/>
</dbReference>
<dbReference type="Pfam" id="PF04672">
    <property type="entry name" value="Methyltransf_19"/>
    <property type="match status" value="1"/>
</dbReference>
<evidence type="ECO:0000313" key="2">
    <source>
        <dbReference type="Proteomes" id="UP001596004"/>
    </source>
</evidence>
<gene>
    <name evidence="1" type="ORF">ACFO60_31360</name>
</gene>
<accession>A0ABV9CPQ9</accession>
<dbReference type="PIRSF" id="PIRSF017393">
    <property type="entry name" value="MTase_SAV2177"/>
    <property type="match status" value="1"/>
</dbReference>
<dbReference type="InterPro" id="IPR029063">
    <property type="entry name" value="SAM-dependent_MTases_sf"/>
</dbReference>
<dbReference type="RefSeq" id="WP_380847528.1">
    <property type="nucleotide sequence ID" value="NZ_JBHSFP010000029.1"/>
</dbReference>
<reference evidence="2" key="1">
    <citation type="journal article" date="2019" name="Int. J. Syst. Evol. Microbiol.">
        <title>The Global Catalogue of Microorganisms (GCM) 10K type strain sequencing project: providing services to taxonomists for standard genome sequencing and annotation.</title>
        <authorList>
            <consortium name="The Broad Institute Genomics Platform"/>
            <consortium name="The Broad Institute Genome Sequencing Center for Infectious Disease"/>
            <person name="Wu L."/>
            <person name="Ma J."/>
        </authorList>
    </citation>
    <scope>NUCLEOTIDE SEQUENCE [LARGE SCALE GENOMIC DNA]</scope>
    <source>
        <strain evidence="2">CGMCC 4.7132</strain>
    </source>
</reference>
<evidence type="ECO:0000313" key="1">
    <source>
        <dbReference type="EMBL" id="MFC4535284.1"/>
    </source>
</evidence>
<keyword evidence="1" id="KW-0489">Methyltransferase</keyword>